<keyword evidence="8" id="KW-1185">Reference proteome</keyword>
<dbReference type="OrthoDB" id="6247875at2759"/>
<feature type="compositionally biased region" description="Low complexity" evidence="5">
    <location>
        <begin position="340"/>
        <end position="363"/>
    </location>
</feature>
<keyword evidence="2 4" id="KW-0238">DNA-binding</keyword>
<dbReference type="PROSITE" id="PS50118">
    <property type="entry name" value="HMG_BOX_2"/>
    <property type="match status" value="1"/>
</dbReference>
<organism evidence="7 8">
    <name type="scientific">Hypsibius exemplaris</name>
    <name type="common">Freshwater tardigrade</name>
    <dbReference type="NCBI Taxonomy" id="2072580"/>
    <lineage>
        <taxon>Eukaryota</taxon>
        <taxon>Metazoa</taxon>
        <taxon>Ecdysozoa</taxon>
        <taxon>Tardigrada</taxon>
        <taxon>Eutardigrada</taxon>
        <taxon>Parachela</taxon>
        <taxon>Hypsibioidea</taxon>
        <taxon>Hypsibiidae</taxon>
        <taxon>Hypsibius</taxon>
    </lineage>
</organism>
<evidence type="ECO:0000256" key="2">
    <source>
        <dbReference type="ARBA" id="ARBA00023125"/>
    </source>
</evidence>
<gene>
    <name evidence="7" type="ORF">BV898_10958</name>
</gene>
<proteinExistence type="predicted"/>
<comment type="subcellular location">
    <subcellularLocation>
        <location evidence="1">Nucleus</location>
    </subcellularLocation>
</comment>
<dbReference type="EMBL" id="MTYJ01000098">
    <property type="protein sequence ID" value="OQV14806.1"/>
    <property type="molecule type" value="Genomic_DNA"/>
</dbReference>
<dbReference type="SUPFAM" id="SSF47095">
    <property type="entry name" value="HMG-box"/>
    <property type="match status" value="1"/>
</dbReference>
<dbReference type="InterPro" id="IPR036910">
    <property type="entry name" value="HMG_box_dom_sf"/>
</dbReference>
<dbReference type="PANTHER" id="PTHR10270:SF324">
    <property type="entry name" value="SOX DOMAIN-CONTAINING PROTEIN DICHAETE-RELATED"/>
    <property type="match status" value="1"/>
</dbReference>
<dbReference type="SMART" id="SM00398">
    <property type="entry name" value="HMG"/>
    <property type="match status" value="1"/>
</dbReference>
<dbReference type="GO" id="GO:0000122">
    <property type="term" value="P:negative regulation of transcription by RNA polymerase II"/>
    <property type="evidence" value="ECO:0007669"/>
    <property type="project" value="TreeGrafter"/>
</dbReference>
<dbReference type="InterPro" id="IPR050140">
    <property type="entry name" value="SRY-related_HMG-box_TF-like"/>
</dbReference>
<feature type="region of interest" description="Disordered" evidence="5">
    <location>
        <begin position="169"/>
        <end position="200"/>
    </location>
</feature>
<dbReference type="Pfam" id="PF00505">
    <property type="entry name" value="HMG_box"/>
    <property type="match status" value="1"/>
</dbReference>
<feature type="compositionally biased region" description="Gly residues" evidence="5">
    <location>
        <begin position="58"/>
        <end position="81"/>
    </location>
</feature>
<evidence type="ECO:0000256" key="5">
    <source>
        <dbReference type="SAM" id="MobiDB-lite"/>
    </source>
</evidence>
<dbReference type="CDD" id="cd01388">
    <property type="entry name" value="HMG-box_SoxB"/>
    <property type="match status" value="1"/>
</dbReference>
<comment type="caution">
    <text evidence="7">The sequence shown here is derived from an EMBL/GenBank/DDBJ whole genome shotgun (WGS) entry which is preliminary data.</text>
</comment>
<evidence type="ECO:0000256" key="4">
    <source>
        <dbReference type="PROSITE-ProRule" id="PRU00267"/>
    </source>
</evidence>
<reference evidence="8" key="1">
    <citation type="submission" date="2017-01" db="EMBL/GenBank/DDBJ databases">
        <title>Comparative genomics of anhydrobiosis in the tardigrade Hypsibius dujardini.</title>
        <authorList>
            <person name="Yoshida Y."/>
            <person name="Koutsovoulos G."/>
            <person name="Laetsch D."/>
            <person name="Stevens L."/>
            <person name="Kumar S."/>
            <person name="Horikawa D."/>
            <person name="Ishino K."/>
            <person name="Komine S."/>
            <person name="Tomita M."/>
            <person name="Blaxter M."/>
            <person name="Arakawa K."/>
        </authorList>
    </citation>
    <scope>NUCLEOTIDE SEQUENCE [LARGE SCALE GENOMIC DNA]</scope>
    <source>
        <strain evidence="8">Z151</strain>
    </source>
</reference>
<sequence length="404" mass="43236">MDRLQQQDYSRHHMAQFWSAAPHHLVSSNGSSMQYSHSESSKSGGPSPIESLNSLSPGGNGGIACNGGGGGHLNSGSGGGAQTKAKEVPFDDRVKRPMNAFMVWSRGQRRKMAQENPKMHNSEISKRLGAEWKLLSEADKRPFIDEAKRLRTLHMSQHPDYKYRPRRKTKTLMKKAAENAAKSQNNSQNHHAAANSHSHAHHGINAVGSAYSGMVAGSGQHTVANSQTSQNHHYAGLYAANNVAANGYASQAAAAALMMQHPDYAAQNFYRGGYEQYGPGNGMPVAPQTAASYGGYPGNARDYRAAAAQYSRPETLSKMMDMGMYLQQQAPNAHSMAAAAAENAGNNAQSQHYQSMYQQSSDSSGGGSPGIIKYEPGSGGSGGGGGHHMGQMHMQHSPLNHMNN</sequence>
<evidence type="ECO:0000259" key="6">
    <source>
        <dbReference type="PROSITE" id="PS50118"/>
    </source>
</evidence>
<dbReference type="AlphaFoldDB" id="A0A1W0WHZ1"/>
<feature type="region of interest" description="Disordered" evidence="5">
    <location>
        <begin position="340"/>
        <end position="404"/>
    </location>
</feature>
<dbReference type="GO" id="GO:0000978">
    <property type="term" value="F:RNA polymerase II cis-regulatory region sequence-specific DNA binding"/>
    <property type="evidence" value="ECO:0007669"/>
    <property type="project" value="TreeGrafter"/>
</dbReference>
<feature type="domain" description="HMG box" evidence="6">
    <location>
        <begin position="94"/>
        <end position="162"/>
    </location>
</feature>
<dbReference type="Gene3D" id="1.10.30.10">
    <property type="entry name" value="High mobility group box domain"/>
    <property type="match status" value="1"/>
</dbReference>
<feature type="compositionally biased region" description="Low complexity" evidence="5">
    <location>
        <begin position="36"/>
        <end position="57"/>
    </location>
</feature>
<feature type="region of interest" description="Disordered" evidence="5">
    <location>
        <begin position="28"/>
        <end position="89"/>
    </location>
</feature>
<feature type="DNA-binding region" description="HMG box" evidence="4">
    <location>
        <begin position="94"/>
        <end position="162"/>
    </location>
</feature>
<dbReference type="GO" id="GO:0001228">
    <property type="term" value="F:DNA-binding transcription activator activity, RNA polymerase II-specific"/>
    <property type="evidence" value="ECO:0007669"/>
    <property type="project" value="TreeGrafter"/>
</dbReference>
<dbReference type="GO" id="GO:0005634">
    <property type="term" value="C:nucleus"/>
    <property type="evidence" value="ECO:0007669"/>
    <property type="project" value="UniProtKB-SubCell"/>
</dbReference>
<dbReference type="GO" id="GO:0030182">
    <property type="term" value="P:neuron differentiation"/>
    <property type="evidence" value="ECO:0007669"/>
    <property type="project" value="TreeGrafter"/>
</dbReference>
<keyword evidence="3 4" id="KW-0539">Nucleus</keyword>
<name>A0A1W0WHZ1_HYPEX</name>
<dbReference type="GO" id="GO:0007420">
    <property type="term" value="P:brain development"/>
    <property type="evidence" value="ECO:0007669"/>
    <property type="project" value="TreeGrafter"/>
</dbReference>
<feature type="compositionally biased region" description="Gly residues" evidence="5">
    <location>
        <begin position="377"/>
        <end position="388"/>
    </location>
</feature>
<dbReference type="InterPro" id="IPR009071">
    <property type="entry name" value="HMG_box_dom"/>
</dbReference>
<protein>
    <submittedName>
        <fullName evidence="7">Transcription factor SOX-2</fullName>
    </submittedName>
</protein>
<dbReference type="FunFam" id="1.10.30.10:FF:000002">
    <property type="entry name" value="transcription factor Sox-2"/>
    <property type="match status" value="1"/>
</dbReference>
<evidence type="ECO:0000256" key="3">
    <source>
        <dbReference type="ARBA" id="ARBA00023242"/>
    </source>
</evidence>
<evidence type="ECO:0000313" key="7">
    <source>
        <dbReference type="EMBL" id="OQV14806.1"/>
    </source>
</evidence>
<dbReference type="Proteomes" id="UP000192578">
    <property type="component" value="Unassembled WGS sequence"/>
</dbReference>
<feature type="compositionally biased region" description="Low complexity" evidence="5">
    <location>
        <begin position="183"/>
        <end position="197"/>
    </location>
</feature>
<evidence type="ECO:0000256" key="1">
    <source>
        <dbReference type="ARBA" id="ARBA00004123"/>
    </source>
</evidence>
<accession>A0A1W0WHZ1</accession>
<evidence type="ECO:0000313" key="8">
    <source>
        <dbReference type="Proteomes" id="UP000192578"/>
    </source>
</evidence>
<dbReference type="PANTHER" id="PTHR10270">
    <property type="entry name" value="SOX TRANSCRIPTION FACTOR"/>
    <property type="match status" value="1"/>
</dbReference>